<feature type="signal peptide" evidence="8">
    <location>
        <begin position="1"/>
        <end position="24"/>
    </location>
</feature>
<organism evidence="10 11">
    <name type="scientific">Mesorhizobium amorphae CCNWGS0123</name>
    <dbReference type="NCBI Taxonomy" id="1082933"/>
    <lineage>
        <taxon>Bacteria</taxon>
        <taxon>Pseudomonadati</taxon>
        <taxon>Pseudomonadota</taxon>
        <taxon>Alphaproteobacteria</taxon>
        <taxon>Hyphomicrobiales</taxon>
        <taxon>Phyllobacteriaceae</taxon>
        <taxon>Mesorhizobium</taxon>
    </lineage>
</organism>
<sequence>MGAMIKTLLATLLMLASLALPGQAATFSMRRGLNLDQWTTWVGEDKWNDPKAILPFPEWRKFLKDADLKALKDAGFDFLRMPVDPSPFLSAETVALRDDLYASVLDSVRMINRAGLKVIVDMHLIPSGGSRKIGMGEVMDNPEIFEAYVEMVRKMARTLAAEDPHQVAFEPMNEPVVDCDGDGTSLWPDRQLKLFAAARSSATKLTLILTGACYSNAASLAKIDPKMIADDNIIWTFHSYDPFLLTHQGATWAGDFIRYVTGLPFPLTAVPHAQLDVALDTIRARIRAEAPWTRQNGMLAYLDEQVASMDTDEKVLELMDAPFRTVEGWAKANGIKPENITLGEFGMIRQEYGNSYVMPGEYRAAYVRDMIARAEAHGFSWSVWSFGGAFGIVDAFDGDKAEPEVMDAIRSLH</sequence>
<dbReference type="GO" id="GO:0008422">
    <property type="term" value="F:beta-glucosidase activity"/>
    <property type="evidence" value="ECO:0007669"/>
    <property type="project" value="TreeGrafter"/>
</dbReference>
<keyword evidence="6" id="KW-0624">Polysaccharide degradation</keyword>
<dbReference type="Pfam" id="PF00150">
    <property type="entry name" value="Cellulase"/>
    <property type="match status" value="1"/>
</dbReference>
<evidence type="ECO:0000256" key="7">
    <source>
        <dbReference type="RuleBase" id="RU361153"/>
    </source>
</evidence>
<dbReference type="Proteomes" id="UP000002949">
    <property type="component" value="Unassembled WGS sequence"/>
</dbReference>
<dbReference type="InterPro" id="IPR050386">
    <property type="entry name" value="Glycosyl_hydrolase_5"/>
</dbReference>
<keyword evidence="5 7" id="KW-0326">Glycosidase</keyword>
<evidence type="ECO:0000259" key="9">
    <source>
        <dbReference type="Pfam" id="PF00150"/>
    </source>
</evidence>
<evidence type="ECO:0000256" key="3">
    <source>
        <dbReference type="ARBA" id="ARBA00023001"/>
    </source>
</evidence>
<dbReference type="InterPro" id="IPR017853">
    <property type="entry name" value="GH"/>
</dbReference>
<evidence type="ECO:0000313" key="10">
    <source>
        <dbReference type="EMBL" id="EHH13473.1"/>
    </source>
</evidence>
<gene>
    <name evidence="10" type="ORF">MEA186_03404</name>
</gene>
<dbReference type="STRING" id="1082933.A6B35_01910"/>
<dbReference type="GO" id="GO:0009986">
    <property type="term" value="C:cell surface"/>
    <property type="evidence" value="ECO:0007669"/>
    <property type="project" value="TreeGrafter"/>
</dbReference>
<dbReference type="AlphaFoldDB" id="G6Y422"/>
<evidence type="ECO:0000256" key="6">
    <source>
        <dbReference type="ARBA" id="ARBA00023326"/>
    </source>
</evidence>
<name>G6Y422_9HYPH</name>
<keyword evidence="8" id="KW-0732">Signal</keyword>
<dbReference type="GO" id="GO:0005576">
    <property type="term" value="C:extracellular region"/>
    <property type="evidence" value="ECO:0007669"/>
    <property type="project" value="TreeGrafter"/>
</dbReference>
<comment type="similarity">
    <text evidence="1 7">Belongs to the glycosyl hydrolase 5 (cellulase A) family.</text>
</comment>
<evidence type="ECO:0000256" key="5">
    <source>
        <dbReference type="ARBA" id="ARBA00023295"/>
    </source>
</evidence>
<dbReference type="SUPFAM" id="SSF51445">
    <property type="entry name" value="(Trans)glycosidases"/>
    <property type="match status" value="1"/>
</dbReference>
<evidence type="ECO:0000256" key="1">
    <source>
        <dbReference type="ARBA" id="ARBA00005641"/>
    </source>
</evidence>
<keyword evidence="3" id="KW-0136">Cellulose degradation</keyword>
<evidence type="ECO:0000313" key="11">
    <source>
        <dbReference type="Proteomes" id="UP000002949"/>
    </source>
</evidence>
<evidence type="ECO:0000256" key="2">
    <source>
        <dbReference type="ARBA" id="ARBA00022801"/>
    </source>
</evidence>
<proteinExistence type="inferred from homology"/>
<evidence type="ECO:0000256" key="4">
    <source>
        <dbReference type="ARBA" id="ARBA00023277"/>
    </source>
</evidence>
<feature type="chain" id="PRO_5003490295" evidence="8">
    <location>
        <begin position="25"/>
        <end position="413"/>
    </location>
</feature>
<keyword evidence="4" id="KW-0119">Carbohydrate metabolism</keyword>
<accession>G6Y422</accession>
<reference evidence="10 11" key="1">
    <citation type="journal article" date="2012" name="J. Bacteriol.">
        <title>Draft Genome Sequence of Plant Growth-Promoting Rhizobium Mesorhizobium amorphae, Isolated from Zinc-Lead Mine Tailings.</title>
        <authorList>
            <person name="Hao X."/>
            <person name="Lin Y."/>
            <person name="Johnstone L."/>
            <person name="Baltrus D.A."/>
            <person name="Miller S.J."/>
            <person name="Wei G."/>
            <person name="Rensing C."/>
        </authorList>
    </citation>
    <scope>NUCLEOTIDE SEQUENCE [LARGE SCALE GENOMIC DNA]</scope>
    <source>
        <strain evidence="10 11">CCNWGS0123</strain>
    </source>
</reference>
<dbReference type="eggNOG" id="COG2730">
    <property type="taxonomic scope" value="Bacteria"/>
</dbReference>
<dbReference type="GO" id="GO:0030245">
    <property type="term" value="P:cellulose catabolic process"/>
    <property type="evidence" value="ECO:0007669"/>
    <property type="project" value="UniProtKB-KW"/>
</dbReference>
<keyword evidence="11" id="KW-1185">Reference proteome</keyword>
<dbReference type="Gene3D" id="3.20.20.80">
    <property type="entry name" value="Glycosidases"/>
    <property type="match status" value="1"/>
</dbReference>
<dbReference type="PANTHER" id="PTHR31297:SF41">
    <property type="entry name" value="ENDOGLUCANASE, PUTATIVE (AFU_ORTHOLOGUE AFUA_5G01830)-RELATED"/>
    <property type="match status" value="1"/>
</dbReference>
<feature type="domain" description="Glycoside hydrolase family 5" evidence="9">
    <location>
        <begin position="64"/>
        <end position="387"/>
    </location>
</feature>
<dbReference type="PANTHER" id="PTHR31297">
    <property type="entry name" value="GLUCAN ENDO-1,6-BETA-GLUCOSIDASE B"/>
    <property type="match status" value="1"/>
</dbReference>
<protein>
    <submittedName>
        <fullName evidence="10">Glycoside hydrolase family protein</fullName>
    </submittedName>
</protein>
<dbReference type="EMBL" id="AGSN01000048">
    <property type="protein sequence ID" value="EHH13473.1"/>
    <property type="molecule type" value="Genomic_DNA"/>
</dbReference>
<dbReference type="PATRIC" id="fig|1082933.3.peg.616"/>
<keyword evidence="2 7" id="KW-0378">Hydrolase</keyword>
<evidence type="ECO:0000256" key="8">
    <source>
        <dbReference type="SAM" id="SignalP"/>
    </source>
</evidence>
<dbReference type="InterPro" id="IPR001547">
    <property type="entry name" value="Glyco_hydro_5"/>
</dbReference>